<proteinExistence type="predicted"/>
<dbReference type="GO" id="GO:0016757">
    <property type="term" value="F:glycosyltransferase activity"/>
    <property type="evidence" value="ECO:0007669"/>
    <property type="project" value="TreeGrafter"/>
</dbReference>
<organism evidence="1">
    <name type="scientific">marine sediment metagenome</name>
    <dbReference type="NCBI Taxonomy" id="412755"/>
    <lineage>
        <taxon>unclassified sequences</taxon>
        <taxon>metagenomes</taxon>
        <taxon>ecological metagenomes</taxon>
    </lineage>
</organism>
<dbReference type="CDD" id="cd03801">
    <property type="entry name" value="GT4_PimA-like"/>
    <property type="match status" value="1"/>
</dbReference>
<feature type="non-terminal residue" evidence="1">
    <location>
        <position position="1"/>
    </location>
</feature>
<protein>
    <recommendedName>
        <fullName evidence="2">Glycosyltransferase subfamily 4-like N-terminal domain-containing protein</fullName>
    </recommendedName>
</protein>
<dbReference type="Pfam" id="PF13692">
    <property type="entry name" value="Glyco_trans_1_4"/>
    <property type="match status" value="1"/>
</dbReference>
<dbReference type="AlphaFoldDB" id="X0VZ33"/>
<sequence length="233" mass="26158">EKKMCRKFDRCLTVSENDKAELMQVCDEKASFSVIPNGVDVEYYTPRFSQEGYCTDLIHHGTMSGYMNVDGIIYFYEKIFPRIRREIPDVKLTIAGANPDKKLLNLANIDKNVVVTGAVDDMRPYVAGSKVVIVPLRIGGGTRLKIPEAMAMGKSVISTSVGCEGLEVTPDKDIIIADDPKEFANHTVELLKDEGLRLKIGLNGRKLAETRYDWKMIVEELYSVHQEVVKGRK</sequence>
<dbReference type="PANTHER" id="PTHR12526">
    <property type="entry name" value="GLYCOSYLTRANSFERASE"/>
    <property type="match status" value="1"/>
</dbReference>
<accession>X0VZ33</accession>
<dbReference type="PANTHER" id="PTHR12526:SF600">
    <property type="entry name" value="GLYCOSYL TRANSFERASE GROUP 1"/>
    <property type="match status" value="1"/>
</dbReference>
<evidence type="ECO:0000313" key="1">
    <source>
        <dbReference type="EMBL" id="GAG17703.1"/>
    </source>
</evidence>
<dbReference type="Gene3D" id="3.40.50.2000">
    <property type="entry name" value="Glycogen Phosphorylase B"/>
    <property type="match status" value="2"/>
</dbReference>
<name>X0VZ33_9ZZZZ</name>
<dbReference type="SUPFAM" id="SSF53756">
    <property type="entry name" value="UDP-Glycosyltransferase/glycogen phosphorylase"/>
    <property type="match status" value="1"/>
</dbReference>
<gene>
    <name evidence="1" type="ORF">S01H1_50761</name>
</gene>
<dbReference type="EMBL" id="BARS01032718">
    <property type="protein sequence ID" value="GAG17703.1"/>
    <property type="molecule type" value="Genomic_DNA"/>
</dbReference>
<evidence type="ECO:0008006" key="2">
    <source>
        <dbReference type="Google" id="ProtNLM"/>
    </source>
</evidence>
<comment type="caution">
    <text evidence="1">The sequence shown here is derived from an EMBL/GenBank/DDBJ whole genome shotgun (WGS) entry which is preliminary data.</text>
</comment>
<reference evidence="1" key="1">
    <citation type="journal article" date="2014" name="Front. Microbiol.">
        <title>High frequency of phylogenetically diverse reductive dehalogenase-homologous genes in deep subseafloor sedimentary metagenomes.</title>
        <authorList>
            <person name="Kawai M."/>
            <person name="Futagami T."/>
            <person name="Toyoda A."/>
            <person name="Takaki Y."/>
            <person name="Nishi S."/>
            <person name="Hori S."/>
            <person name="Arai W."/>
            <person name="Tsubouchi T."/>
            <person name="Morono Y."/>
            <person name="Uchiyama I."/>
            <person name="Ito T."/>
            <person name="Fujiyama A."/>
            <person name="Inagaki F."/>
            <person name="Takami H."/>
        </authorList>
    </citation>
    <scope>NUCLEOTIDE SEQUENCE</scope>
    <source>
        <strain evidence="1">Expedition CK06-06</strain>
    </source>
</reference>